<evidence type="ECO:0008006" key="4">
    <source>
        <dbReference type="Google" id="ProtNLM"/>
    </source>
</evidence>
<organism evidence="2 3">
    <name type="scientific">Massilia aurea</name>
    <dbReference type="NCBI Taxonomy" id="373040"/>
    <lineage>
        <taxon>Bacteria</taxon>
        <taxon>Pseudomonadati</taxon>
        <taxon>Pseudomonadota</taxon>
        <taxon>Betaproteobacteria</taxon>
        <taxon>Burkholderiales</taxon>
        <taxon>Oxalobacteraceae</taxon>
        <taxon>Telluria group</taxon>
        <taxon>Massilia</taxon>
    </lineage>
</organism>
<feature type="region of interest" description="Disordered" evidence="1">
    <location>
        <begin position="163"/>
        <end position="183"/>
    </location>
</feature>
<evidence type="ECO:0000256" key="1">
    <source>
        <dbReference type="SAM" id="MobiDB-lite"/>
    </source>
</evidence>
<reference evidence="2 3" key="1">
    <citation type="submission" date="2020-08" db="EMBL/GenBank/DDBJ databases">
        <title>The Agave Microbiome: Exploring the role of microbial communities in plant adaptations to desert environments.</title>
        <authorList>
            <person name="Partida-Martinez L.P."/>
        </authorList>
    </citation>
    <scope>NUCLEOTIDE SEQUENCE [LARGE SCALE GENOMIC DNA]</scope>
    <source>
        <strain evidence="2 3">AT3.2</strain>
    </source>
</reference>
<proteinExistence type="predicted"/>
<dbReference type="EMBL" id="JACHBX010000002">
    <property type="protein sequence ID" value="MBB6133967.1"/>
    <property type="molecule type" value="Genomic_DNA"/>
</dbReference>
<gene>
    <name evidence="2" type="ORF">HD842_002109</name>
</gene>
<evidence type="ECO:0000313" key="3">
    <source>
        <dbReference type="Proteomes" id="UP000540787"/>
    </source>
</evidence>
<dbReference type="AlphaFoldDB" id="A0A7W9X036"/>
<sequence length="183" mass="21260">MALELMSSAPTDFDFVIGNWVVRHRRLKERLANCNEWVEFDGEMSTQKILGGFGNLEDNILRLNDEVFRAIALRSYDQKTKKWSIWWLDGRLPSQIDVPVVGEFIDGVGTFFANDTFQEIPILVRFIWRQIDRNLLYWDQAFSADAGNTWETNWTMEFRRQRQTCDRAGSKPAPPHASAARDA</sequence>
<comment type="caution">
    <text evidence="2">The sequence shown here is derived from an EMBL/GenBank/DDBJ whole genome shotgun (WGS) entry which is preliminary data.</text>
</comment>
<evidence type="ECO:0000313" key="2">
    <source>
        <dbReference type="EMBL" id="MBB6133967.1"/>
    </source>
</evidence>
<name>A0A7W9X036_9BURK</name>
<accession>A0A7W9X036</accession>
<dbReference type="RefSeq" id="WP_221290446.1">
    <property type="nucleotide sequence ID" value="NZ_JACHBX010000002.1"/>
</dbReference>
<dbReference type="Proteomes" id="UP000540787">
    <property type="component" value="Unassembled WGS sequence"/>
</dbReference>
<protein>
    <recommendedName>
        <fullName evidence="4">DUF1579 domain-containing protein</fullName>
    </recommendedName>
</protein>
<keyword evidence="3" id="KW-1185">Reference proteome</keyword>